<reference evidence="3" key="1">
    <citation type="journal article" date="2019" name="Int. J. Syst. Evol. Microbiol.">
        <title>The Global Catalogue of Microorganisms (GCM) 10K type strain sequencing project: providing services to taxonomists for standard genome sequencing and annotation.</title>
        <authorList>
            <consortium name="The Broad Institute Genomics Platform"/>
            <consortium name="The Broad Institute Genome Sequencing Center for Infectious Disease"/>
            <person name="Wu L."/>
            <person name="Ma J."/>
        </authorList>
    </citation>
    <scope>NUCLEOTIDE SEQUENCE [LARGE SCALE GENOMIC DNA]</scope>
    <source>
        <strain evidence="3">JCM 15503</strain>
    </source>
</reference>
<keyword evidence="1" id="KW-0472">Membrane</keyword>
<organism evidence="2 3">
    <name type="scientific">Ideonella azotifigens</name>
    <dbReference type="NCBI Taxonomy" id="513160"/>
    <lineage>
        <taxon>Bacteria</taxon>
        <taxon>Pseudomonadati</taxon>
        <taxon>Pseudomonadota</taxon>
        <taxon>Betaproteobacteria</taxon>
        <taxon>Burkholderiales</taxon>
        <taxon>Sphaerotilaceae</taxon>
        <taxon>Ideonella</taxon>
    </lineage>
</organism>
<dbReference type="Proteomes" id="UP001500279">
    <property type="component" value="Unassembled WGS sequence"/>
</dbReference>
<evidence type="ECO:0000313" key="3">
    <source>
        <dbReference type="Proteomes" id="UP001500279"/>
    </source>
</evidence>
<protein>
    <submittedName>
        <fullName evidence="2">Uncharacterized protein</fullName>
    </submittedName>
</protein>
<evidence type="ECO:0000256" key="1">
    <source>
        <dbReference type="SAM" id="Phobius"/>
    </source>
</evidence>
<keyword evidence="1" id="KW-0812">Transmembrane</keyword>
<name>A0ABP3V1A8_9BURK</name>
<keyword evidence="3" id="KW-1185">Reference proteome</keyword>
<evidence type="ECO:0000313" key="2">
    <source>
        <dbReference type="EMBL" id="GAA0746384.1"/>
    </source>
</evidence>
<gene>
    <name evidence="2" type="ORF">GCM10009107_13820</name>
</gene>
<accession>A0ABP3V1A8</accession>
<dbReference type="RefSeq" id="WP_141291236.1">
    <property type="nucleotide sequence ID" value="NZ_BAAAEW010000006.1"/>
</dbReference>
<proteinExistence type="predicted"/>
<sequence>MTALYLTAMGAFVLAIVGLWDTLYALTRRSAWEEQHHAVAAPLMALSEAKTVLQRAKNLPLVHANRRSRSDRARDRGVEVVA</sequence>
<dbReference type="EMBL" id="BAAAEW010000006">
    <property type="protein sequence ID" value="GAA0746384.1"/>
    <property type="molecule type" value="Genomic_DNA"/>
</dbReference>
<keyword evidence="1" id="KW-1133">Transmembrane helix</keyword>
<comment type="caution">
    <text evidence="2">The sequence shown here is derived from an EMBL/GenBank/DDBJ whole genome shotgun (WGS) entry which is preliminary data.</text>
</comment>
<feature type="transmembrane region" description="Helical" evidence="1">
    <location>
        <begin position="6"/>
        <end position="26"/>
    </location>
</feature>